<reference evidence="3" key="2">
    <citation type="submission" date="2021-12" db="EMBL/GenBank/DDBJ databases">
        <title>Resequencing data analysis of finger millet.</title>
        <authorList>
            <person name="Hatakeyama M."/>
            <person name="Aluri S."/>
            <person name="Balachadran M.T."/>
            <person name="Sivarajan S.R."/>
            <person name="Poveda L."/>
            <person name="Shimizu-Inatsugi R."/>
            <person name="Schlapbach R."/>
            <person name="Sreeman S.M."/>
            <person name="Shimizu K.K."/>
        </authorList>
    </citation>
    <scope>NUCLEOTIDE SEQUENCE</scope>
</reference>
<evidence type="ECO:0000256" key="1">
    <source>
        <dbReference type="PROSITE-ProRule" id="PRU00042"/>
    </source>
</evidence>
<protein>
    <recommendedName>
        <fullName evidence="2">C2H2-type domain-containing protein</fullName>
    </recommendedName>
</protein>
<dbReference type="PROSITE" id="PS00028">
    <property type="entry name" value="ZINC_FINGER_C2H2_1"/>
    <property type="match status" value="1"/>
</dbReference>
<dbReference type="PROSITE" id="PS50157">
    <property type="entry name" value="ZINC_FINGER_C2H2_2"/>
    <property type="match status" value="1"/>
</dbReference>
<organism evidence="3 4">
    <name type="scientific">Eleusine coracana subsp. coracana</name>
    <dbReference type="NCBI Taxonomy" id="191504"/>
    <lineage>
        <taxon>Eukaryota</taxon>
        <taxon>Viridiplantae</taxon>
        <taxon>Streptophyta</taxon>
        <taxon>Embryophyta</taxon>
        <taxon>Tracheophyta</taxon>
        <taxon>Spermatophyta</taxon>
        <taxon>Magnoliopsida</taxon>
        <taxon>Liliopsida</taxon>
        <taxon>Poales</taxon>
        <taxon>Poaceae</taxon>
        <taxon>PACMAD clade</taxon>
        <taxon>Chloridoideae</taxon>
        <taxon>Cynodonteae</taxon>
        <taxon>Eleusininae</taxon>
        <taxon>Eleusine</taxon>
    </lineage>
</organism>
<dbReference type="Proteomes" id="UP001054889">
    <property type="component" value="Unassembled WGS sequence"/>
</dbReference>
<dbReference type="AlphaFoldDB" id="A0AAV5DJD8"/>
<dbReference type="PANTHER" id="PTHR45730">
    <property type="entry name" value="ZINC FINGER PROTEIN JAGGED"/>
    <property type="match status" value="1"/>
</dbReference>
<dbReference type="InterPro" id="IPR045320">
    <property type="entry name" value="JAGGED/SL1-like"/>
</dbReference>
<dbReference type="EMBL" id="BQKI01000017">
    <property type="protein sequence ID" value="GJN10266.1"/>
    <property type="molecule type" value="Genomic_DNA"/>
</dbReference>
<accession>A0AAV5DJD8</accession>
<dbReference type="GO" id="GO:0003700">
    <property type="term" value="F:DNA-binding transcription factor activity"/>
    <property type="evidence" value="ECO:0007669"/>
    <property type="project" value="InterPro"/>
</dbReference>
<sequence>MVDLSLALASSARHGEEEDLIRTPTRLVGGKEVRLFPCLFCDKTFLKSQALGGHQNAHKKERAAGIGWNPYVSGGYGYHYDSVPREAPSRTSAAMSIKMAAHAGGDDDAHVKLERAADGAAGASTLLMDHMQPHVLAAGQDDTAAMLKWMTFSHATAPPENINTNTAAFTAGCEEQDLELRL</sequence>
<dbReference type="InterPro" id="IPR013087">
    <property type="entry name" value="Znf_C2H2_type"/>
</dbReference>
<proteinExistence type="predicted"/>
<name>A0AAV5DJD8_ELECO</name>
<evidence type="ECO:0000313" key="3">
    <source>
        <dbReference type="EMBL" id="GJN10266.1"/>
    </source>
</evidence>
<dbReference type="SUPFAM" id="SSF57667">
    <property type="entry name" value="beta-beta-alpha zinc fingers"/>
    <property type="match status" value="1"/>
</dbReference>
<gene>
    <name evidence="3" type="primary">ga28345</name>
    <name evidence="3" type="ORF">PR202_ga28345</name>
</gene>
<feature type="domain" description="C2H2-type" evidence="2">
    <location>
        <begin position="36"/>
        <end position="63"/>
    </location>
</feature>
<keyword evidence="4" id="KW-1185">Reference proteome</keyword>
<keyword evidence="1" id="KW-0479">Metal-binding</keyword>
<keyword evidence="1" id="KW-0862">Zinc</keyword>
<evidence type="ECO:0000313" key="4">
    <source>
        <dbReference type="Proteomes" id="UP001054889"/>
    </source>
</evidence>
<comment type="caution">
    <text evidence="3">The sequence shown here is derived from an EMBL/GenBank/DDBJ whole genome shotgun (WGS) entry which is preliminary data.</text>
</comment>
<reference evidence="3" key="1">
    <citation type="journal article" date="2018" name="DNA Res.">
        <title>Multiple hybrid de novo genome assembly of finger millet, an orphan allotetraploid crop.</title>
        <authorList>
            <person name="Hatakeyama M."/>
            <person name="Aluri S."/>
            <person name="Balachadran M.T."/>
            <person name="Sivarajan S.R."/>
            <person name="Patrignani A."/>
            <person name="Gruter S."/>
            <person name="Poveda L."/>
            <person name="Shimizu-Inatsugi R."/>
            <person name="Baeten J."/>
            <person name="Francoijs K.J."/>
            <person name="Nataraja K.N."/>
            <person name="Reddy Y.A.N."/>
            <person name="Phadnis S."/>
            <person name="Ravikumar R.L."/>
            <person name="Schlapbach R."/>
            <person name="Sreeman S.M."/>
            <person name="Shimizu K.K."/>
        </authorList>
    </citation>
    <scope>NUCLEOTIDE SEQUENCE</scope>
</reference>
<dbReference type="GO" id="GO:0008270">
    <property type="term" value="F:zinc ion binding"/>
    <property type="evidence" value="ECO:0007669"/>
    <property type="project" value="UniProtKB-KW"/>
</dbReference>
<keyword evidence="1" id="KW-0863">Zinc-finger</keyword>
<dbReference type="InterPro" id="IPR036236">
    <property type="entry name" value="Znf_C2H2_sf"/>
</dbReference>
<evidence type="ECO:0000259" key="2">
    <source>
        <dbReference type="PROSITE" id="PS50157"/>
    </source>
</evidence>
<dbReference type="PANTHER" id="PTHR45730:SF108">
    <property type="entry name" value="PROTEIN LATE FLOWERING"/>
    <property type="match status" value="1"/>
</dbReference>